<dbReference type="RefSeq" id="WP_151692429.1">
    <property type="nucleotide sequence ID" value="NZ_BMGX01000002.1"/>
</dbReference>
<dbReference type="AlphaFoldDB" id="A0A6L3ZIM8"/>
<evidence type="ECO:0000256" key="1">
    <source>
        <dbReference type="SAM" id="SignalP"/>
    </source>
</evidence>
<protein>
    <submittedName>
        <fullName evidence="2">DUF3299 domain-containing protein</fullName>
    </submittedName>
</protein>
<keyword evidence="1" id="KW-0732">Signal</keyword>
<organism evidence="2 3">
    <name type="scientific">Phaeocystidibacter marisrubri</name>
    <dbReference type="NCBI Taxonomy" id="1577780"/>
    <lineage>
        <taxon>Bacteria</taxon>
        <taxon>Pseudomonadati</taxon>
        <taxon>Bacteroidota</taxon>
        <taxon>Flavobacteriia</taxon>
        <taxon>Flavobacteriales</taxon>
        <taxon>Phaeocystidibacteraceae</taxon>
        <taxon>Phaeocystidibacter</taxon>
    </lineage>
</organism>
<dbReference type="EMBL" id="WBVQ01000001">
    <property type="protein sequence ID" value="KAB2817741.1"/>
    <property type="molecule type" value="Genomic_DNA"/>
</dbReference>
<comment type="caution">
    <text evidence="2">The sequence shown here is derived from an EMBL/GenBank/DDBJ whole genome shotgun (WGS) entry which is preliminary data.</text>
</comment>
<reference evidence="2 3" key="1">
    <citation type="submission" date="2019-10" db="EMBL/GenBank/DDBJ databases">
        <title>Genome sequence of Phaeocystidibacter marisrubri JCM30614 (type strain).</title>
        <authorList>
            <person name="Bowman J.P."/>
        </authorList>
    </citation>
    <scope>NUCLEOTIDE SEQUENCE [LARGE SCALE GENOMIC DNA]</scope>
    <source>
        <strain evidence="2 3">JCM 30614</strain>
    </source>
</reference>
<dbReference type="OrthoDB" id="1348500at2"/>
<feature type="signal peptide" evidence="1">
    <location>
        <begin position="1"/>
        <end position="19"/>
    </location>
</feature>
<dbReference type="Proteomes" id="UP000484164">
    <property type="component" value="Unassembled WGS sequence"/>
</dbReference>
<accession>A0A6L3ZIM8</accession>
<gene>
    <name evidence="2" type="ORF">F8C82_04875</name>
</gene>
<evidence type="ECO:0000313" key="2">
    <source>
        <dbReference type="EMBL" id="KAB2817741.1"/>
    </source>
</evidence>
<sequence>MKNFIHLLILLWLPLSAEAQQVIKWEDLNKVEFVEFYDRDRSDWSLKAEYSPEILGLDSTSVQITGYIIPLDVQGDDYALSAFAFSSCFFCGGAGPETVMGLSFRDVPDRMSTDDVVKLKGVLRVRELPGQGFHYQLDQVEIIRRY</sequence>
<name>A0A6L3ZIM8_9FLAO</name>
<keyword evidence="3" id="KW-1185">Reference proteome</keyword>
<feature type="chain" id="PRO_5026904158" evidence="1">
    <location>
        <begin position="20"/>
        <end position="146"/>
    </location>
</feature>
<proteinExistence type="predicted"/>
<evidence type="ECO:0000313" key="3">
    <source>
        <dbReference type="Proteomes" id="UP000484164"/>
    </source>
</evidence>